<evidence type="ECO:0000313" key="1">
    <source>
        <dbReference type="EMBL" id="SKB94965.1"/>
    </source>
</evidence>
<gene>
    <name evidence="1" type="ORF">SAMN05660226_03979</name>
</gene>
<name>A0A1T5FFN8_9SPHI</name>
<dbReference type="Proteomes" id="UP000190541">
    <property type="component" value="Unassembled WGS sequence"/>
</dbReference>
<accession>A0A1T5FFN8</accession>
<evidence type="ECO:0000313" key="2">
    <source>
        <dbReference type="Proteomes" id="UP000190541"/>
    </source>
</evidence>
<keyword evidence="2" id="KW-1185">Reference proteome</keyword>
<dbReference type="STRING" id="623280.SAMN05660226_03979"/>
<dbReference type="AlphaFoldDB" id="A0A1T5FFN8"/>
<organism evidence="1 2">
    <name type="scientific">Parapedobacter luteus</name>
    <dbReference type="NCBI Taxonomy" id="623280"/>
    <lineage>
        <taxon>Bacteria</taxon>
        <taxon>Pseudomonadati</taxon>
        <taxon>Bacteroidota</taxon>
        <taxon>Sphingobacteriia</taxon>
        <taxon>Sphingobacteriales</taxon>
        <taxon>Sphingobacteriaceae</taxon>
        <taxon>Parapedobacter</taxon>
    </lineage>
</organism>
<reference evidence="1 2" key="1">
    <citation type="submission" date="2017-02" db="EMBL/GenBank/DDBJ databases">
        <authorList>
            <person name="Peterson S.W."/>
        </authorList>
    </citation>
    <scope>NUCLEOTIDE SEQUENCE [LARGE SCALE GENOMIC DNA]</scope>
    <source>
        <strain evidence="1 2">DSM 22899</strain>
    </source>
</reference>
<sequence length="52" mass="5815">MLGIIRISSWSKYGLVENNVVHNIISLIFQSGSSRSILYIPFSGKSSDKGKW</sequence>
<dbReference type="EMBL" id="FUYS01000015">
    <property type="protein sequence ID" value="SKB94965.1"/>
    <property type="molecule type" value="Genomic_DNA"/>
</dbReference>
<protein>
    <submittedName>
        <fullName evidence="1">Uncharacterized protein</fullName>
    </submittedName>
</protein>
<proteinExistence type="predicted"/>